<dbReference type="SUPFAM" id="SSF52540">
    <property type="entry name" value="P-loop containing nucleoside triphosphate hydrolases"/>
    <property type="match status" value="1"/>
</dbReference>
<dbReference type="InterPro" id="IPR001610">
    <property type="entry name" value="PAC"/>
</dbReference>
<dbReference type="PROSITE" id="PS00676">
    <property type="entry name" value="SIGMA54_INTERACT_2"/>
    <property type="match status" value="1"/>
</dbReference>
<feature type="domain" description="Sigma-54 factor interaction" evidence="8">
    <location>
        <begin position="774"/>
        <end position="1003"/>
    </location>
</feature>
<dbReference type="GO" id="GO:0006355">
    <property type="term" value="P:regulation of DNA-templated transcription"/>
    <property type="evidence" value="ECO:0007669"/>
    <property type="project" value="InterPro"/>
</dbReference>
<dbReference type="FunFam" id="3.40.50.300:FF:000006">
    <property type="entry name" value="DNA-binding transcriptional regulator NtrC"/>
    <property type="match status" value="1"/>
</dbReference>
<dbReference type="CDD" id="cd00009">
    <property type="entry name" value="AAA"/>
    <property type="match status" value="1"/>
</dbReference>
<dbReference type="InterPro" id="IPR025943">
    <property type="entry name" value="Sigma_54_int_dom_ATP-bd_2"/>
</dbReference>
<keyword evidence="7" id="KW-0175">Coiled coil</keyword>
<keyword evidence="6" id="KW-0804">Transcription</keyword>
<dbReference type="InterPro" id="IPR009057">
    <property type="entry name" value="Homeodomain-like_sf"/>
</dbReference>
<dbReference type="GO" id="GO:0043565">
    <property type="term" value="F:sequence-specific DNA binding"/>
    <property type="evidence" value="ECO:0007669"/>
    <property type="project" value="InterPro"/>
</dbReference>
<dbReference type="PROSITE" id="PS50045">
    <property type="entry name" value="SIGMA54_INTERACT_4"/>
    <property type="match status" value="1"/>
</dbReference>
<dbReference type="Pfam" id="PF25601">
    <property type="entry name" value="AAA_lid_14"/>
    <property type="match status" value="1"/>
</dbReference>
<proteinExistence type="predicted"/>
<dbReference type="Pfam" id="PF13426">
    <property type="entry name" value="PAS_9"/>
    <property type="match status" value="1"/>
</dbReference>
<dbReference type="Pfam" id="PF00158">
    <property type="entry name" value="Sigma54_activat"/>
    <property type="match status" value="1"/>
</dbReference>
<evidence type="ECO:0000256" key="3">
    <source>
        <dbReference type="ARBA" id="ARBA00023015"/>
    </source>
</evidence>
<dbReference type="InterPro" id="IPR058031">
    <property type="entry name" value="AAA_lid_NorR"/>
</dbReference>
<dbReference type="Proteomes" id="UP000662783">
    <property type="component" value="Chromosome"/>
</dbReference>
<keyword evidence="12" id="KW-1185">Reference proteome</keyword>
<dbReference type="SMART" id="SM00065">
    <property type="entry name" value="GAF"/>
    <property type="match status" value="2"/>
</dbReference>
<evidence type="ECO:0000256" key="1">
    <source>
        <dbReference type="ARBA" id="ARBA00022741"/>
    </source>
</evidence>
<dbReference type="InterPro" id="IPR002078">
    <property type="entry name" value="Sigma_54_int"/>
</dbReference>
<dbReference type="InterPro" id="IPR027417">
    <property type="entry name" value="P-loop_NTPase"/>
</dbReference>
<dbReference type="InterPro" id="IPR025662">
    <property type="entry name" value="Sigma_54_int_dom_ATP-bd_1"/>
</dbReference>
<name>A0A974WLT0_9BACT</name>
<evidence type="ECO:0000256" key="7">
    <source>
        <dbReference type="SAM" id="Coils"/>
    </source>
</evidence>
<dbReference type="InterPro" id="IPR025944">
    <property type="entry name" value="Sigma_54_int_dom_CS"/>
</dbReference>
<dbReference type="Pfam" id="PF00989">
    <property type="entry name" value="PAS"/>
    <property type="match status" value="1"/>
</dbReference>
<evidence type="ECO:0000256" key="6">
    <source>
        <dbReference type="ARBA" id="ARBA00023163"/>
    </source>
</evidence>
<dbReference type="EMBL" id="CP070608">
    <property type="protein sequence ID" value="QSE97758.1"/>
    <property type="molecule type" value="Genomic_DNA"/>
</dbReference>
<dbReference type="NCBIfam" id="TIGR00229">
    <property type="entry name" value="sensory_box"/>
    <property type="match status" value="3"/>
</dbReference>
<dbReference type="InterPro" id="IPR003593">
    <property type="entry name" value="AAA+_ATPase"/>
</dbReference>
<dbReference type="SUPFAM" id="SSF55781">
    <property type="entry name" value="GAF domain-like"/>
    <property type="match status" value="2"/>
</dbReference>
<keyword evidence="1" id="KW-0547">Nucleotide-binding</keyword>
<dbReference type="RefSeq" id="WP_205722267.1">
    <property type="nucleotide sequence ID" value="NZ_CP070608.1"/>
</dbReference>
<reference evidence="11" key="1">
    <citation type="submission" date="2021-02" db="EMBL/GenBank/DDBJ databases">
        <title>Fulvivirga sp. S481 isolated from sea water.</title>
        <authorList>
            <person name="Bae S.S."/>
            <person name="Baek K."/>
        </authorList>
    </citation>
    <scope>NUCLEOTIDE SEQUENCE</scope>
    <source>
        <strain evidence="11">S481</strain>
    </source>
</reference>
<dbReference type="CDD" id="cd00130">
    <property type="entry name" value="PAS"/>
    <property type="match status" value="2"/>
</dbReference>
<dbReference type="AlphaFoldDB" id="A0A974WLT0"/>
<feature type="domain" description="PAC" evidence="10">
    <location>
        <begin position="207"/>
        <end position="260"/>
    </location>
</feature>
<dbReference type="InterPro" id="IPR002197">
    <property type="entry name" value="HTH_Fis"/>
</dbReference>
<dbReference type="KEGG" id="fuv:JR347_01325"/>
<organism evidence="11 12">
    <name type="scientific">Fulvivirga lutea</name>
    <dbReference type="NCBI Taxonomy" id="2810512"/>
    <lineage>
        <taxon>Bacteria</taxon>
        <taxon>Pseudomonadati</taxon>
        <taxon>Bacteroidota</taxon>
        <taxon>Cytophagia</taxon>
        <taxon>Cytophagales</taxon>
        <taxon>Fulvivirgaceae</taxon>
        <taxon>Fulvivirga</taxon>
    </lineage>
</organism>
<accession>A0A974WLT0</accession>
<dbReference type="InterPro" id="IPR000014">
    <property type="entry name" value="PAS"/>
</dbReference>
<feature type="domain" description="PAS" evidence="9">
    <location>
        <begin position="8"/>
        <end position="61"/>
    </location>
</feature>
<feature type="coiled-coil region" evidence="7">
    <location>
        <begin position="719"/>
        <end position="764"/>
    </location>
</feature>
<dbReference type="SMART" id="SM00086">
    <property type="entry name" value="PAC"/>
    <property type="match status" value="2"/>
</dbReference>
<dbReference type="PROSITE" id="PS00688">
    <property type="entry name" value="SIGMA54_INTERACT_3"/>
    <property type="match status" value="1"/>
</dbReference>
<evidence type="ECO:0000259" key="10">
    <source>
        <dbReference type="PROSITE" id="PS50113"/>
    </source>
</evidence>
<dbReference type="InterPro" id="IPR035965">
    <property type="entry name" value="PAS-like_dom_sf"/>
</dbReference>
<protein>
    <submittedName>
        <fullName evidence="11">Sigma 54-interacting transcriptional regulator</fullName>
    </submittedName>
</protein>
<dbReference type="PROSITE" id="PS50112">
    <property type="entry name" value="PAS"/>
    <property type="match status" value="3"/>
</dbReference>
<dbReference type="SUPFAM" id="SSF46689">
    <property type="entry name" value="Homeodomain-like"/>
    <property type="match status" value="1"/>
</dbReference>
<dbReference type="Gene3D" id="1.10.10.60">
    <property type="entry name" value="Homeodomain-like"/>
    <property type="match status" value="1"/>
</dbReference>
<dbReference type="InterPro" id="IPR003018">
    <property type="entry name" value="GAF"/>
</dbReference>
<dbReference type="InterPro" id="IPR013655">
    <property type="entry name" value="PAS_fold_3"/>
</dbReference>
<evidence type="ECO:0000256" key="5">
    <source>
        <dbReference type="ARBA" id="ARBA00023159"/>
    </source>
</evidence>
<dbReference type="SUPFAM" id="SSF55785">
    <property type="entry name" value="PYP-like sensor domain (PAS domain)"/>
    <property type="match status" value="3"/>
</dbReference>
<sequence>MNKTSLVSAHTLEESIKNAPFAMCWMNAEGELIAVNNQFCELSGYSNEVLLAKKVTDIHPDFSLKSFKSYFSKLSSNSEEAFDTPLLLCSGNEKVVQIIPRIFKSDESELLCHFLIDVEKQRSVEQELMANQERWKVGMEILNEGVWDWNIKDKKIFFSNQFAENLGYTRKELMNFLTDWNDFLHPDDSAKYSIRLADHLKGLTKKYESEHRLKNKAGQYRWFKDRGMVIARDENGRATRMIGSSLDITERLELESKEKATTKRALEDSQNKFQNILNYSNDAIIILDAVTQSIAEVNPRSEDILGFRGKELIGKKISEYTPSQHDKINKFLDSVLSSKKGLSAQFVLQCKNGETISAEVSASHYAVEQNQGIILVIQPISQQKHIEGIITRLVEEALSKSKMDFIPNFIRTMAEYLNVSIVGISQVVDNVQDELEIVSLWNKDHFEENYTYKVNGSPAEKVLKEGTTYYRQGIAQAFPKDAFLTANKSQGYLGVPISDSSKKTIGHLFIIDSKELEREPWVESLLLIGANRMGLEIERKRVEDELKERLELEGLVSDISAEFINANEKTIRESIDWALRKVGEYVNADRSYIFKLSEDGSYGTTTAEWVKRDVMPLKSEFQKVLRKDYPWPFELLDAKRMLLISDIEEQTDDIGAFQKIFDQYGIKSMLNMPMVVGNRVYGYMGFDAEQKNNWSINDIILLKLVAEVIVNSIERVTIEKSLRQMNDNLEKEVKDRTKKLEKALEEVKDLRDKLEAENIYLKEEIGSTNYIENIISQDKDFKRVLVDMEHVAKTSSTVLILGETGTGKEVISKAIHSLSERKDKPLIKINCAALPATLIESELFGHEKGAFTGAVAAKQGRFELADGGTLFLDEVGEMPIELQPKLLRALQEGEFERLGGTKTIKVDVRLIAATNRDLEKAVEEGSFRSDLFYRLNVFPLYIPALRERKSDIRLLVNHFVQRYNQKLGKEVNKIPQSVISQLEKYNWPGNVRELENIIERAVIISPSNQLKLGDWFLSGTKSTQNDDKFETLEKFERNYILKVLHHTNWKISGPGGAAEVLGLKPTTLESRIKKLNISRQ</sequence>
<evidence type="ECO:0000256" key="4">
    <source>
        <dbReference type="ARBA" id="ARBA00023125"/>
    </source>
</evidence>
<dbReference type="PANTHER" id="PTHR32071:SF117">
    <property type="entry name" value="PTS-DEPENDENT DIHYDROXYACETONE KINASE OPERON REGULATORY PROTEIN-RELATED"/>
    <property type="match status" value="1"/>
</dbReference>
<dbReference type="Gene3D" id="3.30.450.20">
    <property type="entry name" value="PAS domain"/>
    <property type="match status" value="3"/>
</dbReference>
<keyword evidence="5" id="KW-0010">Activator</keyword>
<feature type="domain" description="PAS" evidence="9">
    <location>
        <begin position="269"/>
        <end position="339"/>
    </location>
</feature>
<gene>
    <name evidence="11" type="ORF">JR347_01325</name>
</gene>
<dbReference type="Gene3D" id="1.10.8.60">
    <property type="match status" value="1"/>
</dbReference>
<dbReference type="SMART" id="SM00382">
    <property type="entry name" value="AAA"/>
    <property type="match status" value="1"/>
</dbReference>
<dbReference type="PANTHER" id="PTHR32071">
    <property type="entry name" value="TRANSCRIPTIONAL REGULATORY PROTEIN"/>
    <property type="match status" value="1"/>
</dbReference>
<dbReference type="InterPro" id="IPR029016">
    <property type="entry name" value="GAF-like_dom_sf"/>
</dbReference>
<dbReference type="Pfam" id="PF08447">
    <property type="entry name" value="PAS_3"/>
    <property type="match status" value="1"/>
</dbReference>
<evidence type="ECO:0000259" key="8">
    <source>
        <dbReference type="PROSITE" id="PS50045"/>
    </source>
</evidence>
<dbReference type="PROSITE" id="PS50113">
    <property type="entry name" value="PAC"/>
    <property type="match status" value="1"/>
</dbReference>
<dbReference type="Pfam" id="PF02954">
    <property type="entry name" value="HTH_8"/>
    <property type="match status" value="1"/>
</dbReference>
<keyword evidence="4" id="KW-0238">DNA-binding</keyword>
<dbReference type="InterPro" id="IPR000700">
    <property type="entry name" value="PAS-assoc_C"/>
</dbReference>
<dbReference type="Pfam" id="PF01590">
    <property type="entry name" value="GAF"/>
    <property type="match status" value="1"/>
</dbReference>
<dbReference type="Gene3D" id="3.40.50.300">
    <property type="entry name" value="P-loop containing nucleotide triphosphate hydrolases"/>
    <property type="match status" value="1"/>
</dbReference>
<keyword evidence="2" id="KW-0067">ATP-binding</keyword>
<keyword evidence="3" id="KW-0805">Transcription regulation</keyword>
<evidence type="ECO:0000256" key="2">
    <source>
        <dbReference type="ARBA" id="ARBA00022840"/>
    </source>
</evidence>
<dbReference type="PROSITE" id="PS00675">
    <property type="entry name" value="SIGMA54_INTERACT_1"/>
    <property type="match status" value="1"/>
</dbReference>
<dbReference type="GO" id="GO:0005524">
    <property type="term" value="F:ATP binding"/>
    <property type="evidence" value="ECO:0007669"/>
    <property type="project" value="UniProtKB-KW"/>
</dbReference>
<dbReference type="SMART" id="SM00091">
    <property type="entry name" value="PAS"/>
    <property type="match status" value="3"/>
</dbReference>
<dbReference type="Gene3D" id="3.30.450.40">
    <property type="match status" value="2"/>
</dbReference>
<feature type="domain" description="PAS" evidence="9">
    <location>
        <begin position="131"/>
        <end position="203"/>
    </location>
</feature>
<evidence type="ECO:0000313" key="12">
    <source>
        <dbReference type="Proteomes" id="UP000662783"/>
    </source>
</evidence>
<evidence type="ECO:0000313" key="11">
    <source>
        <dbReference type="EMBL" id="QSE97758.1"/>
    </source>
</evidence>
<dbReference type="FunFam" id="1.10.8.60:FF:000014">
    <property type="entry name" value="DNA-binding transcriptional regulator NtrC"/>
    <property type="match status" value="1"/>
</dbReference>
<evidence type="ECO:0000259" key="9">
    <source>
        <dbReference type="PROSITE" id="PS50112"/>
    </source>
</evidence>
<dbReference type="InterPro" id="IPR013767">
    <property type="entry name" value="PAS_fold"/>
</dbReference>